<feature type="region of interest" description="Disordered" evidence="1">
    <location>
        <begin position="110"/>
        <end position="137"/>
    </location>
</feature>
<feature type="region of interest" description="Disordered" evidence="1">
    <location>
        <begin position="1"/>
        <end position="52"/>
    </location>
</feature>
<feature type="compositionally biased region" description="Low complexity" evidence="1">
    <location>
        <begin position="35"/>
        <end position="48"/>
    </location>
</feature>
<feature type="compositionally biased region" description="Basic residues" evidence="1">
    <location>
        <begin position="7"/>
        <end position="22"/>
    </location>
</feature>
<comment type="caution">
    <text evidence="2">The sequence shown here is derived from an EMBL/GenBank/DDBJ whole genome shotgun (WGS) entry which is preliminary data.</text>
</comment>
<proteinExistence type="predicted"/>
<gene>
    <name evidence="2" type="ORF">PM001_LOCUS7483</name>
</gene>
<dbReference type="AlphaFoldDB" id="A0AAV1TMG6"/>
<evidence type="ECO:0000313" key="2">
    <source>
        <dbReference type="EMBL" id="CAK7922150.1"/>
    </source>
</evidence>
<sequence length="292" mass="32872">MNWMTGGKHRALYSQRGQRRQMHFPSQVQRQRVKPSSPSRSAQPAAAARARDSTTPWYIVQVGDDTESQDIRVLELERQRAKSSKPATSQEVTGETAALEVTSDWTLDSRARLSPSHKTRRGQDAVEGRDGSSGSRCVFTPVKKARRGERPFRAVQRLPDASGGERPLSTVASGGDTVFVNDGEELRHETQAQHTERECARRFPFETHDGRFSQHIGQNDDQNVRQVFLSQHLMELVLMSKYCCPRSFSSIIVNLVWTKTTTQKQPSTVECLRFSSKHLTAYTASNKPSLTK</sequence>
<dbReference type="Proteomes" id="UP001162060">
    <property type="component" value="Unassembled WGS sequence"/>
</dbReference>
<name>A0AAV1TMG6_9STRA</name>
<reference evidence="2" key="1">
    <citation type="submission" date="2024-01" db="EMBL/GenBank/DDBJ databases">
        <authorList>
            <person name="Webb A."/>
        </authorList>
    </citation>
    <scope>NUCLEOTIDE SEQUENCE</scope>
    <source>
        <strain evidence="2">Pm1</strain>
    </source>
</reference>
<evidence type="ECO:0000256" key="1">
    <source>
        <dbReference type="SAM" id="MobiDB-lite"/>
    </source>
</evidence>
<dbReference type="EMBL" id="CAKLBY020000065">
    <property type="protein sequence ID" value="CAK7922150.1"/>
    <property type="molecule type" value="Genomic_DNA"/>
</dbReference>
<organism evidence="2 3">
    <name type="scientific">Peronospora matthiolae</name>
    <dbReference type="NCBI Taxonomy" id="2874970"/>
    <lineage>
        <taxon>Eukaryota</taxon>
        <taxon>Sar</taxon>
        <taxon>Stramenopiles</taxon>
        <taxon>Oomycota</taxon>
        <taxon>Peronosporomycetes</taxon>
        <taxon>Peronosporales</taxon>
        <taxon>Peronosporaceae</taxon>
        <taxon>Peronospora</taxon>
    </lineage>
</organism>
<protein>
    <submittedName>
        <fullName evidence="2">Uncharacterized protein</fullName>
    </submittedName>
</protein>
<accession>A0AAV1TMG6</accession>
<feature type="compositionally biased region" description="Basic and acidic residues" evidence="1">
    <location>
        <begin position="121"/>
        <end position="130"/>
    </location>
</feature>
<evidence type="ECO:0000313" key="3">
    <source>
        <dbReference type="Proteomes" id="UP001162060"/>
    </source>
</evidence>